<sequence>MRAASRAPTLSQTWESDMRYAIVTETYPPDINGVALTVQGLEEGLRQRGHEISLVRPHQPSDTHAPARHDTLLVRGVRLPHYPGLRFGLPAPLALREHLRHFAPDAIYVATEGPLGWSALRAARRLGIPVATGFHTRFDHYMGDYGMPWLRPVALRWMRRFHNGGDATLVPTRELADWLGQTAFAKVQRLARAVDTSQFHPRFRDQALRQQWQAGEQAPALLSVGRIAAEKNLRLAVQSFRRLQQQCPQARMVWVGDGPERAALQAANPDFIFCGMQRGEDLARHYASADLFVFPSRSETFGNVTLEAMASGLATVAFDSGAAREHLRSGLHGAAVADDAGFIEAVVDLGGDGPRRRAMGASAHLAVQALQPAQVAADFDVLLSRLAQQRKEPAHAIPA</sequence>
<dbReference type="AlphaFoldDB" id="G7UR03"/>
<gene>
    <name evidence="2" type="ordered locus">DSC_12155</name>
</gene>
<dbReference type="Proteomes" id="UP000005870">
    <property type="component" value="Chromosome"/>
</dbReference>
<evidence type="ECO:0000313" key="3">
    <source>
        <dbReference type="Proteomes" id="UP000005870"/>
    </source>
</evidence>
<dbReference type="Gene3D" id="3.40.50.2000">
    <property type="entry name" value="Glycogen Phosphorylase B"/>
    <property type="match status" value="2"/>
</dbReference>
<keyword evidence="3" id="KW-1185">Reference proteome</keyword>
<proteinExistence type="predicted"/>
<dbReference type="KEGG" id="psd:DSC_12155"/>
<feature type="domain" description="Glycosyltransferase subfamily 4-like N-terminal" evidence="1">
    <location>
        <begin position="31"/>
        <end position="197"/>
    </location>
</feature>
<dbReference type="Pfam" id="PF13692">
    <property type="entry name" value="Glyco_trans_1_4"/>
    <property type="match status" value="1"/>
</dbReference>
<dbReference type="InterPro" id="IPR050194">
    <property type="entry name" value="Glycosyltransferase_grp1"/>
</dbReference>
<dbReference type="STRING" id="1045855.DSC_12155"/>
<protein>
    <submittedName>
        <fullName evidence="2">Group 1 glycosyl transferase</fullName>
    </submittedName>
</protein>
<evidence type="ECO:0000313" key="2">
    <source>
        <dbReference type="EMBL" id="AER57075.1"/>
    </source>
</evidence>
<dbReference type="InterPro" id="IPR028098">
    <property type="entry name" value="Glyco_trans_4-like_N"/>
</dbReference>
<dbReference type="PANTHER" id="PTHR45947:SF3">
    <property type="entry name" value="SULFOQUINOVOSYL TRANSFERASE SQD2"/>
    <property type="match status" value="1"/>
</dbReference>
<dbReference type="GO" id="GO:0016757">
    <property type="term" value="F:glycosyltransferase activity"/>
    <property type="evidence" value="ECO:0007669"/>
    <property type="project" value="UniProtKB-ARBA"/>
</dbReference>
<dbReference type="CDD" id="cd03814">
    <property type="entry name" value="GT4-like"/>
    <property type="match status" value="1"/>
</dbReference>
<keyword evidence="2" id="KW-0808">Transferase</keyword>
<dbReference type="HOGENOM" id="CLU_009583_2_0_6"/>
<dbReference type="PANTHER" id="PTHR45947">
    <property type="entry name" value="SULFOQUINOVOSYL TRANSFERASE SQD2"/>
    <property type="match status" value="1"/>
</dbReference>
<name>G7UR03_PSEUP</name>
<dbReference type="EMBL" id="CP003093">
    <property type="protein sequence ID" value="AER57075.1"/>
    <property type="molecule type" value="Genomic_DNA"/>
</dbReference>
<dbReference type="Pfam" id="PF13439">
    <property type="entry name" value="Glyco_transf_4"/>
    <property type="match status" value="1"/>
</dbReference>
<dbReference type="eggNOG" id="COG0438">
    <property type="taxonomic scope" value="Bacteria"/>
</dbReference>
<dbReference type="SUPFAM" id="SSF53756">
    <property type="entry name" value="UDP-Glycosyltransferase/glycogen phosphorylase"/>
    <property type="match status" value="1"/>
</dbReference>
<evidence type="ECO:0000259" key="1">
    <source>
        <dbReference type="Pfam" id="PF13439"/>
    </source>
</evidence>
<accession>G7UR03</accession>
<reference evidence="2 3" key="1">
    <citation type="journal article" date="2012" name="J. Bacteriol.">
        <title>Complete Genome Sequence of the BTEX-Degrading Bacterium Pseudoxanthomonas spadix BD-a59.</title>
        <authorList>
            <person name="Lee S.H."/>
            <person name="Jin H.M."/>
            <person name="Lee H.J."/>
            <person name="Kim J.M."/>
            <person name="Jeon C.O."/>
        </authorList>
    </citation>
    <scope>NUCLEOTIDE SEQUENCE [LARGE SCALE GENOMIC DNA]</scope>
    <source>
        <strain evidence="2 3">BD-a59</strain>
    </source>
</reference>
<organism evidence="2 3">
    <name type="scientific">Pseudoxanthomonas spadix (strain BD-a59)</name>
    <dbReference type="NCBI Taxonomy" id="1045855"/>
    <lineage>
        <taxon>Bacteria</taxon>
        <taxon>Pseudomonadati</taxon>
        <taxon>Pseudomonadota</taxon>
        <taxon>Gammaproteobacteria</taxon>
        <taxon>Lysobacterales</taxon>
        <taxon>Lysobacteraceae</taxon>
        <taxon>Pseudoxanthomonas</taxon>
    </lineage>
</organism>